<feature type="compositionally biased region" description="Low complexity" evidence="1">
    <location>
        <begin position="1047"/>
        <end position="1058"/>
    </location>
</feature>
<feature type="compositionally biased region" description="Basic and acidic residues" evidence="1">
    <location>
        <begin position="1206"/>
        <end position="1218"/>
    </location>
</feature>
<evidence type="ECO:0008006" key="4">
    <source>
        <dbReference type="Google" id="ProtNLM"/>
    </source>
</evidence>
<feature type="compositionally biased region" description="Polar residues" evidence="1">
    <location>
        <begin position="997"/>
        <end position="1006"/>
    </location>
</feature>
<feature type="compositionally biased region" description="Low complexity" evidence="1">
    <location>
        <begin position="1219"/>
        <end position="1235"/>
    </location>
</feature>
<feature type="compositionally biased region" description="Polar residues" evidence="1">
    <location>
        <begin position="1168"/>
        <end position="1178"/>
    </location>
</feature>
<feature type="compositionally biased region" description="Polar residues" evidence="1">
    <location>
        <begin position="49"/>
        <end position="71"/>
    </location>
</feature>
<feature type="compositionally biased region" description="Polar residues" evidence="1">
    <location>
        <begin position="1451"/>
        <end position="1462"/>
    </location>
</feature>
<feature type="region of interest" description="Disordered" evidence="1">
    <location>
        <begin position="1038"/>
        <end position="1058"/>
    </location>
</feature>
<feature type="region of interest" description="Disordered" evidence="1">
    <location>
        <begin position="915"/>
        <end position="937"/>
    </location>
</feature>
<feature type="compositionally biased region" description="Low complexity" evidence="1">
    <location>
        <begin position="274"/>
        <end position="289"/>
    </location>
</feature>
<dbReference type="Gene3D" id="3.40.50.150">
    <property type="entry name" value="Vaccinia Virus protein VP39"/>
    <property type="match status" value="1"/>
</dbReference>
<feature type="compositionally biased region" description="Low complexity" evidence="1">
    <location>
        <begin position="88"/>
        <end position="129"/>
    </location>
</feature>
<protein>
    <recommendedName>
        <fullName evidence="4">Methyltransferase type 11 domain-containing protein</fullName>
    </recommendedName>
</protein>
<feature type="compositionally biased region" description="Polar residues" evidence="1">
    <location>
        <begin position="316"/>
        <end position="328"/>
    </location>
</feature>
<feature type="compositionally biased region" description="Low complexity" evidence="1">
    <location>
        <begin position="245"/>
        <end position="259"/>
    </location>
</feature>
<feature type="compositionally biased region" description="Polar residues" evidence="1">
    <location>
        <begin position="1189"/>
        <end position="1205"/>
    </location>
</feature>
<reference evidence="2 3" key="1">
    <citation type="journal article" date="2024" name="Commun. Biol.">
        <title>Comparative genomic analysis of thermophilic fungi reveals convergent evolutionary adaptations and gene losses.</title>
        <authorList>
            <person name="Steindorff A.S."/>
            <person name="Aguilar-Pontes M.V."/>
            <person name="Robinson A.J."/>
            <person name="Andreopoulos B."/>
            <person name="LaButti K."/>
            <person name="Kuo A."/>
            <person name="Mondo S."/>
            <person name="Riley R."/>
            <person name="Otillar R."/>
            <person name="Haridas S."/>
            <person name="Lipzen A."/>
            <person name="Grimwood J."/>
            <person name="Schmutz J."/>
            <person name="Clum A."/>
            <person name="Reid I.D."/>
            <person name="Moisan M.C."/>
            <person name="Butler G."/>
            <person name="Nguyen T.T.M."/>
            <person name="Dewar K."/>
            <person name="Conant G."/>
            <person name="Drula E."/>
            <person name="Henrissat B."/>
            <person name="Hansel C."/>
            <person name="Singer S."/>
            <person name="Hutchinson M.I."/>
            <person name="de Vries R.P."/>
            <person name="Natvig D.O."/>
            <person name="Powell A.J."/>
            <person name="Tsang A."/>
            <person name="Grigoriev I.V."/>
        </authorList>
    </citation>
    <scope>NUCLEOTIDE SEQUENCE [LARGE SCALE GENOMIC DNA]</scope>
    <source>
        <strain evidence="2 3">ATCC 24622</strain>
    </source>
</reference>
<evidence type="ECO:0000313" key="2">
    <source>
        <dbReference type="EMBL" id="KAL1882687.1"/>
    </source>
</evidence>
<organism evidence="2 3">
    <name type="scientific">Phialemonium thermophilum</name>
    <dbReference type="NCBI Taxonomy" id="223376"/>
    <lineage>
        <taxon>Eukaryota</taxon>
        <taxon>Fungi</taxon>
        <taxon>Dikarya</taxon>
        <taxon>Ascomycota</taxon>
        <taxon>Pezizomycotina</taxon>
        <taxon>Sordariomycetes</taxon>
        <taxon>Sordariomycetidae</taxon>
        <taxon>Cephalothecales</taxon>
        <taxon>Cephalothecaceae</taxon>
        <taxon>Phialemonium</taxon>
    </lineage>
</organism>
<feature type="compositionally biased region" description="Basic residues" evidence="1">
    <location>
        <begin position="782"/>
        <end position="791"/>
    </location>
</feature>
<sequence>MSSLRSGSKPRSGLADEKRRRMDGYADPTYKEVTPSVYARRTKTEPDNGHTTSQSISQTKASSRIPQSSSHIRYPPFPPNSDRSAVNQQQQSGTSAGSISSGRSLSHLTGSSTSSPRRLPTPTSGSSTRKALRRKNSGLSNETGSIGVESRSGSHRTSSSSSMPRSQTSQDASSGAQFDRGLTESPMEIRMAQKVDLPRQTAQTVTVYPELDRYRDVNSLAVAGSSVVELPYRLTTQDLPPPTPLFSGTSSQMSGSPSTRFSESPGPGPYSRDTTPTSMSSQSPSLAAPLRPPVSKSRQISPIHHTRPPITRRRTGSVSNEGESSGTEPQGLAAVRESLTSSSSNSTVRDVEKKEKKAKKRLSPLPPSPPPRKSSQKFPRARDEKNPPVQPSRRTAQLAERPQPPARTSALTSGATNPPSSQKPSAPPVRPSRDGTPDLHSQLSLPMPVVHSNISSASLSERRRSSVSAQGSQLPRSVATSPLGRRLAQPRLPSGGRESPLASQTSVSDTEGHSRIPAQTGARQTPSPGVSTFKSRFTLFSRKPKAPSDAPQPEKEKATRKGPAAGTGHEGYGRLGAPRRRSGSVSNLVRGVPTLSSQESLASSQPQDSFLQDRMAPVVISGGSVVENRNLGSELVRTESNQSVSAGWTAAGSKNSSQVSLSSKDAPRHTLWPSAIPREPTHSMSSFGSRRPSDSSDSEALAMKSTLAFRRSMQRLKSGADHQQQPKTPKPIVTRPQVVSPSMTSLDTSVLSDDSSYGPDLYTGRWRKGSASSTKSAAPPKKLTKRARSPRKWNLFGRSQSQPAGPEVTTLVPATVEVVQSKPVPFYAMMDSSEQEDTDLPDLEQVLREARAADGGMPPFREPSGEASPLAAGRDLVGDTKMSPALSHQRHVSAEEGGQSAPRAFALASPALRTYSEPDNTASNPVATPGRIGTGRPSRLLQVGRIPKVVNSRQEQTSPRSFSRPFNRISTQVSASSADVVDTDSVAKGGPTPPQQSTPDLTNDETTVTGCTDLSAASSERRSKIITLDPLQTGREFLSFSPRKNSEGTVTTSSGSSGIQSFAGATAVVPQPNAPLVEDEIWDEYDDLLGEEEALKVPPSAGSSLGKPFHLEDYSDKLRKEFEQPLESPTVRIKPPSNDDEGALHGLERPVSSVYDDVPATKPRDVTSLGTDPTTPFSVTEFVSGYGDRNNSVSSVNQPDTSLGKKSSDHRDSHESRRSNASSTSQGSDDSSPLSQVNLRVGSMTVSKWLTFGHVIFSPVREDLTAATGSEKRHSILVIDGLGNDDWSFYAAETYPSATFYNMSPRAPLPTEHQPSSSFPLSPRNHHQIQYMSHADKFPFGPQSFTSLVFRFPAAAPEYHYRNVISEARRVLKPGGYIELSILDVDLNNMGSRGRRSVRRLKERIHAKSPDTWLGSTADLILRLLGSKGFTDIKTCRVGVPVASLIAHTSSASESNGPSSLHGSGTGTQSTVSTGSRSTKKKDGRSLAEMMSDDSPVADENITKMVAKVGRWWYNRCYESVAVGVPGLSGSSVWNDRSLLAECEQWGTSLKLMVCHARVPDGRGRVASI</sequence>
<evidence type="ECO:0000313" key="3">
    <source>
        <dbReference type="Proteomes" id="UP001586593"/>
    </source>
</evidence>
<feature type="compositionally biased region" description="Low complexity" evidence="1">
    <location>
        <begin position="653"/>
        <end position="663"/>
    </location>
</feature>
<feature type="region of interest" description="Disordered" evidence="1">
    <location>
        <begin position="1123"/>
        <end position="1235"/>
    </location>
</feature>
<feature type="compositionally biased region" description="Low complexity" evidence="1">
    <location>
        <begin position="973"/>
        <end position="987"/>
    </location>
</feature>
<keyword evidence="3" id="KW-1185">Reference proteome</keyword>
<evidence type="ECO:0000256" key="1">
    <source>
        <dbReference type="SAM" id="MobiDB-lite"/>
    </source>
</evidence>
<feature type="region of interest" description="Disordered" evidence="1">
    <location>
        <begin position="852"/>
        <end position="872"/>
    </location>
</feature>
<feature type="region of interest" description="Disordered" evidence="1">
    <location>
        <begin position="1"/>
        <end position="202"/>
    </location>
</feature>
<feature type="region of interest" description="Disordered" evidence="1">
    <location>
        <begin position="234"/>
        <end position="615"/>
    </location>
</feature>
<feature type="compositionally biased region" description="Low complexity" evidence="1">
    <location>
        <begin position="338"/>
        <end position="347"/>
    </location>
</feature>
<feature type="compositionally biased region" description="Basic and acidic residues" evidence="1">
    <location>
        <begin position="14"/>
        <end position="24"/>
    </location>
</feature>
<comment type="caution">
    <text evidence="2">The sequence shown here is derived from an EMBL/GenBank/DDBJ whole genome shotgun (WGS) entry which is preliminary data.</text>
</comment>
<feature type="compositionally biased region" description="Low complexity" evidence="1">
    <location>
        <begin position="1467"/>
        <end position="1477"/>
    </location>
</feature>
<feature type="compositionally biased region" description="Polar residues" evidence="1">
    <location>
        <begin position="594"/>
        <end position="610"/>
    </location>
</feature>
<feature type="compositionally biased region" description="Low complexity" evidence="1">
    <location>
        <begin position="155"/>
        <end position="169"/>
    </location>
</feature>
<feature type="compositionally biased region" description="Low complexity" evidence="1">
    <location>
        <begin position="742"/>
        <end position="756"/>
    </location>
</feature>
<feature type="compositionally biased region" description="Low complexity" evidence="1">
    <location>
        <begin position="769"/>
        <end position="781"/>
    </location>
</feature>
<feature type="region of interest" description="Disordered" evidence="1">
    <location>
        <begin position="1451"/>
        <end position="1494"/>
    </location>
</feature>
<feature type="compositionally biased region" description="Polar residues" evidence="1">
    <location>
        <begin position="521"/>
        <end position="535"/>
    </location>
</feature>
<feature type="compositionally biased region" description="Polar residues" evidence="1">
    <location>
        <begin position="917"/>
        <end position="926"/>
    </location>
</feature>
<gene>
    <name evidence="2" type="ORF">VTK73DRAFT_1599</name>
</gene>
<feature type="region of interest" description="Disordered" evidence="1">
    <location>
        <begin position="949"/>
        <end position="1006"/>
    </location>
</feature>
<dbReference type="SUPFAM" id="SSF53335">
    <property type="entry name" value="S-adenosyl-L-methionine-dependent methyltransferases"/>
    <property type="match status" value="1"/>
</dbReference>
<feature type="region of interest" description="Disordered" evidence="1">
    <location>
        <begin position="634"/>
        <end position="807"/>
    </location>
</feature>
<feature type="compositionally biased region" description="Polar residues" evidence="1">
    <location>
        <begin position="469"/>
        <end position="480"/>
    </location>
</feature>
<dbReference type="EMBL" id="JAZHXJ010000014">
    <property type="protein sequence ID" value="KAL1882687.1"/>
    <property type="molecule type" value="Genomic_DNA"/>
</dbReference>
<dbReference type="Proteomes" id="UP001586593">
    <property type="component" value="Unassembled WGS sequence"/>
</dbReference>
<accession>A0ABR3Y4F5</accession>
<feature type="compositionally biased region" description="Polar residues" evidence="1">
    <location>
        <begin position="951"/>
        <end position="961"/>
    </location>
</feature>
<name>A0ABR3Y4F5_9PEZI</name>
<proteinExistence type="predicted"/>
<feature type="compositionally biased region" description="Polar residues" evidence="1">
    <location>
        <begin position="409"/>
        <end position="424"/>
    </location>
</feature>
<feature type="compositionally biased region" description="Basic residues" evidence="1">
    <location>
        <begin position="304"/>
        <end position="315"/>
    </location>
</feature>
<dbReference type="InterPro" id="IPR029063">
    <property type="entry name" value="SAM-dependent_MTases_sf"/>
</dbReference>